<evidence type="ECO:0000259" key="2">
    <source>
        <dbReference type="SMART" id="SM00245"/>
    </source>
</evidence>
<reference evidence="4" key="1">
    <citation type="submission" date="2016-10" db="EMBL/GenBank/DDBJ databases">
        <authorList>
            <person name="Varghese N."/>
            <person name="Submissions S."/>
        </authorList>
    </citation>
    <scope>NUCLEOTIDE SEQUENCE [LARGE SCALE GENOMIC DNA]</scope>
    <source>
        <strain evidence="4">DSM 25030</strain>
    </source>
</reference>
<dbReference type="OrthoDB" id="5379939at2"/>
<accession>A0A1H2WJ52</accession>
<gene>
    <name evidence="3" type="ORF">SAMN04487892_2302</name>
</gene>
<dbReference type="Gene3D" id="3.30.750.44">
    <property type="match status" value="1"/>
</dbReference>
<dbReference type="InterPro" id="IPR005151">
    <property type="entry name" value="Tail-specific_protease"/>
</dbReference>
<dbReference type="PANTHER" id="PTHR32060:SF22">
    <property type="entry name" value="CARBOXYL-TERMINAL-PROCESSING PEPTIDASE 3, CHLOROPLASTIC"/>
    <property type="match status" value="1"/>
</dbReference>
<dbReference type="GO" id="GO:0007165">
    <property type="term" value="P:signal transduction"/>
    <property type="evidence" value="ECO:0007669"/>
    <property type="project" value="TreeGrafter"/>
</dbReference>
<dbReference type="Pfam" id="PF03572">
    <property type="entry name" value="Peptidase_S41"/>
    <property type="match status" value="1"/>
</dbReference>
<keyword evidence="3" id="KW-0645">Protease</keyword>
<dbReference type="InterPro" id="IPR036034">
    <property type="entry name" value="PDZ_sf"/>
</dbReference>
<dbReference type="GO" id="GO:0030288">
    <property type="term" value="C:outer membrane-bounded periplasmic space"/>
    <property type="evidence" value="ECO:0007669"/>
    <property type="project" value="TreeGrafter"/>
</dbReference>
<dbReference type="PANTHER" id="PTHR32060">
    <property type="entry name" value="TAIL-SPECIFIC PROTEASE"/>
    <property type="match status" value="1"/>
</dbReference>
<dbReference type="Gene3D" id="2.30.42.10">
    <property type="match status" value="1"/>
</dbReference>
<dbReference type="CDD" id="cd07562">
    <property type="entry name" value="Peptidase_S41_TRI"/>
    <property type="match status" value="1"/>
</dbReference>
<keyword evidence="1" id="KW-0732">Signal</keyword>
<dbReference type="AlphaFoldDB" id="A0A1H2WJ52"/>
<dbReference type="EMBL" id="FNMY01000003">
    <property type="protein sequence ID" value="SDW80672.1"/>
    <property type="molecule type" value="Genomic_DNA"/>
</dbReference>
<dbReference type="Gene3D" id="3.90.226.10">
    <property type="entry name" value="2-enoyl-CoA Hydratase, Chain A, domain 1"/>
    <property type="match status" value="1"/>
</dbReference>
<keyword evidence="3" id="KW-0378">Hydrolase</keyword>
<feature type="domain" description="Tail specific protease" evidence="2">
    <location>
        <begin position="307"/>
        <end position="527"/>
    </location>
</feature>
<evidence type="ECO:0000313" key="4">
    <source>
        <dbReference type="Proteomes" id="UP000199592"/>
    </source>
</evidence>
<evidence type="ECO:0000256" key="1">
    <source>
        <dbReference type="SAM" id="SignalP"/>
    </source>
</evidence>
<name>A0A1H2WJ52_9FLAO</name>
<dbReference type="GO" id="GO:0004175">
    <property type="term" value="F:endopeptidase activity"/>
    <property type="evidence" value="ECO:0007669"/>
    <property type="project" value="TreeGrafter"/>
</dbReference>
<dbReference type="SMART" id="SM00245">
    <property type="entry name" value="TSPc"/>
    <property type="match status" value="1"/>
</dbReference>
<dbReference type="GO" id="GO:0006508">
    <property type="term" value="P:proteolysis"/>
    <property type="evidence" value="ECO:0007669"/>
    <property type="project" value="UniProtKB-KW"/>
</dbReference>
<dbReference type="SUPFAM" id="SSF52096">
    <property type="entry name" value="ClpP/crotonase"/>
    <property type="match status" value="1"/>
</dbReference>
<dbReference type="InterPro" id="IPR029045">
    <property type="entry name" value="ClpP/crotonase-like_dom_sf"/>
</dbReference>
<sequence length="552" mass="64029">MVNKIVFLFGLLLTQSVCLAHAPQLNETQKLASTAKIWGFLKYYHPQVAKGKFNWDEQLLEVLPKVEQAQNKEDLSKIYLDWIEDLGEIPICKKCAKNSDQDYFDKNFDLSWFDDGEVFTPELSDKLKFIEQNRFQGKNHYVYSQYKQVGNITLKNEPEYKDLDWTNPNMRLLIAFKYWNIVEYFFPYKYQTDQPWDEVLLTTIPQLQSSSTEKEFHEAIQKLVVRIDDSHGWFRAPTDPKTYFWPAFKTEIFNDKLVVSGFYKDSLKFNCPLKKGDVILAFDEIPVQELMEDNKSLVWGSNEAAKNRTLKYRFVRSTKKSSRKVKVLRGNQIKEAKVEYFDVDALRSKPNDLRSWEIIHDSIGYVNMGKLERKDVKDMMENFKDTKAIIFDIRNYPKGTMYYIAHYLVPERRDFFKVTYPDLDYPGKFKWRDGMQCGSFKNKENYSGKVVLLVNEITQSHAEFTTMALQTADNVVTVGSQTAGADGNVSRLELGGGIKTSISGIGIFYPDGTETQRKGVKVDVEVRPTIQGLKEGRDEVLEKALELVNKDS</sequence>
<dbReference type="GO" id="GO:0008236">
    <property type="term" value="F:serine-type peptidase activity"/>
    <property type="evidence" value="ECO:0007669"/>
    <property type="project" value="InterPro"/>
</dbReference>
<evidence type="ECO:0000313" key="3">
    <source>
        <dbReference type="EMBL" id="SDW80672.1"/>
    </source>
</evidence>
<feature type="chain" id="PRO_5011621658" evidence="1">
    <location>
        <begin position="23"/>
        <end position="552"/>
    </location>
</feature>
<dbReference type="Proteomes" id="UP000199592">
    <property type="component" value="Unassembled WGS sequence"/>
</dbReference>
<keyword evidence="4" id="KW-1185">Reference proteome</keyword>
<dbReference type="RefSeq" id="WP_090293137.1">
    <property type="nucleotide sequence ID" value="NZ_FNKI01000001.1"/>
</dbReference>
<proteinExistence type="predicted"/>
<organism evidence="3 4">
    <name type="scientific">Flagellimonas zhangzhouensis</name>
    <dbReference type="NCBI Taxonomy" id="1073328"/>
    <lineage>
        <taxon>Bacteria</taxon>
        <taxon>Pseudomonadati</taxon>
        <taxon>Bacteroidota</taxon>
        <taxon>Flavobacteriia</taxon>
        <taxon>Flavobacteriales</taxon>
        <taxon>Flavobacteriaceae</taxon>
        <taxon>Flagellimonas</taxon>
    </lineage>
</organism>
<protein>
    <submittedName>
        <fullName evidence="3">C-terminal processing protease CtpA/Prc, contains a PDZ domain</fullName>
    </submittedName>
</protein>
<feature type="signal peptide" evidence="1">
    <location>
        <begin position="1"/>
        <end position="22"/>
    </location>
</feature>